<proteinExistence type="predicted"/>
<dbReference type="EMBL" id="DXDX01000217">
    <property type="protein sequence ID" value="HIY22612.1"/>
    <property type="molecule type" value="Genomic_DNA"/>
</dbReference>
<dbReference type="PANTHER" id="PTHR35526:SF6">
    <property type="entry name" value="SLR1861 PROTEIN"/>
    <property type="match status" value="1"/>
</dbReference>
<reference evidence="3" key="1">
    <citation type="journal article" date="2021" name="PeerJ">
        <title>Extensive microbial diversity within the chicken gut microbiome revealed by metagenomics and culture.</title>
        <authorList>
            <person name="Gilroy R."/>
            <person name="Ravi A."/>
            <person name="Getino M."/>
            <person name="Pursley I."/>
            <person name="Horton D.L."/>
            <person name="Alikhan N.F."/>
            <person name="Baker D."/>
            <person name="Gharbi K."/>
            <person name="Hall N."/>
            <person name="Watson M."/>
            <person name="Adriaenssens E.M."/>
            <person name="Foster-Nyarko E."/>
            <person name="Jarju S."/>
            <person name="Secka A."/>
            <person name="Antonio M."/>
            <person name="Oren A."/>
            <person name="Chaudhuri R.R."/>
            <person name="La Ragione R."/>
            <person name="Hildebrand F."/>
            <person name="Pallen M.J."/>
        </authorList>
    </citation>
    <scope>NUCLEOTIDE SEQUENCE</scope>
    <source>
        <strain evidence="3">ChiBcec16_6824</strain>
    </source>
</reference>
<keyword evidence="1" id="KW-0723">Serine/threonine-protein kinase</keyword>
<dbReference type="Pfam" id="PF13581">
    <property type="entry name" value="HATPase_c_2"/>
    <property type="match status" value="1"/>
</dbReference>
<sequence length="138" mass="15592">MVERIFPARLDQLEPVQEFIREQLELYDCSPRVKFQLDVAVEEIFVNIAHYAYPEEQGEATVRCCVGGDPLQVTIQFLDNGQPFNPLKKQDADTSLSAEERDIGGLGILMVKKSMDAVDYAYEDGKNILTIQKSIHKG</sequence>
<dbReference type="InterPro" id="IPR003594">
    <property type="entry name" value="HATPase_dom"/>
</dbReference>
<dbReference type="InterPro" id="IPR050267">
    <property type="entry name" value="Anti-sigma-factor_SerPK"/>
</dbReference>
<dbReference type="GO" id="GO:0004674">
    <property type="term" value="F:protein serine/threonine kinase activity"/>
    <property type="evidence" value="ECO:0007669"/>
    <property type="project" value="UniProtKB-KW"/>
</dbReference>
<reference evidence="3" key="2">
    <citation type="submission" date="2021-04" db="EMBL/GenBank/DDBJ databases">
        <authorList>
            <person name="Gilroy R."/>
        </authorList>
    </citation>
    <scope>NUCLEOTIDE SEQUENCE</scope>
    <source>
        <strain evidence="3">ChiBcec16_6824</strain>
    </source>
</reference>
<gene>
    <name evidence="3" type="ORF">H9841_12020</name>
</gene>
<organism evidence="3 4">
    <name type="scientific">Candidatus Flavonifractor merdigallinarum</name>
    <dbReference type="NCBI Taxonomy" id="2838589"/>
    <lineage>
        <taxon>Bacteria</taxon>
        <taxon>Bacillati</taxon>
        <taxon>Bacillota</taxon>
        <taxon>Clostridia</taxon>
        <taxon>Eubacteriales</taxon>
        <taxon>Oscillospiraceae</taxon>
        <taxon>Flavonifractor</taxon>
    </lineage>
</organism>
<accession>A0A9D1YB15</accession>
<protein>
    <submittedName>
        <fullName evidence="3">ATP-binding protein</fullName>
    </submittedName>
</protein>
<evidence type="ECO:0000256" key="1">
    <source>
        <dbReference type="ARBA" id="ARBA00022527"/>
    </source>
</evidence>
<keyword evidence="1" id="KW-0808">Transferase</keyword>
<dbReference type="AlphaFoldDB" id="A0A9D1YB15"/>
<name>A0A9D1YB15_9FIRM</name>
<comment type="caution">
    <text evidence="3">The sequence shown here is derived from an EMBL/GenBank/DDBJ whole genome shotgun (WGS) entry which is preliminary data.</text>
</comment>
<dbReference type="PANTHER" id="PTHR35526">
    <property type="entry name" value="ANTI-SIGMA-F FACTOR RSBW-RELATED"/>
    <property type="match status" value="1"/>
</dbReference>
<evidence type="ECO:0000313" key="4">
    <source>
        <dbReference type="Proteomes" id="UP000823868"/>
    </source>
</evidence>
<dbReference type="GO" id="GO:0005524">
    <property type="term" value="F:ATP binding"/>
    <property type="evidence" value="ECO:0007669"/>
    <property type="project" value="UniProtKB-KW"/>
</dbReference>
<dbReference type="SUPFAM" id="SSF55874">
    <property type="entry name" value="ATPase domain of HSP90 chaperone/DNA topoisomerase II/histidine kinase"/>
    <property type="match status" value="1"/>
</dbReference>
<dbReference type="CDD" id="cd16936">
    <property type="entry name" value="HATPase_RsbW-like"/>
    <property type="match status" value="1"/>
</dbReference>
<keyword evidence="3" id="KW-0547">Nucleotide-binding</keyword>
<dbReference type="InterPro" id="IPR036890">
    <property type="entry name" value="HATPase_C_sf"/>
</dbReference>
<evidence type="ECO:0000259" key="2">
    <source>
        <dbReference type="Pfam" id="PF13581"/>
    </source>
</evidence>
<dbReference type="Gene3D" id="3.30.565.10">
    <property type="entry name" value="Histidine kinase-like ATPase, C-terminal domain"/>
    <property type="match status" value="1"/>
</dbReference>
<dbReference type="Proteomes" id="UP000823868">
    <property type="component" value="Unassembled WGS sequence"/>
</dbReference>
<keyword evidence="1" id="KW-0418">Kinase</keyword>
<keyword evidence="3" id="KW-0067">ATP-binding</keyword>
<evidence type="ECO:0000313" key="3">
    <source>
        <dbReference type="EMBL" id="HIY22612.1"/>
    </source>
</evidence>
<feature type="domain" description="Histidine kinase/HSP90-like ATPase" evidence="2">
    <location>
        <begin position="6"/>
        <end position="133"/>
    </location>
</feature>